<evidence type="ECO:0000313" key="2">
    <source>
        <dbReference type="EMBL" id="KIY53188.1"/>
    </source>
</evidence>
<evidence type="ECO:0000313" key="3">
    <source>
        <dbReference type="Proteomes" id="UP000054144"/>
    </source>
</evidence>
<dbReference type="OrthoDB" id="2548432at2759"/>
<feature type="transmembrane region" description="Helical" evidence="1">
    <location>
        <begin position="51"/>
        <end position="74"/>
    </location>
</feature>
<feature type="transmembrane region" description="Helical" evidence="1">
    <location>
        <begin position="165"/>
        <end position="185"/>
    </location>
</feature>
<feature type="transmembrane region" description="Helical" evidence="1">
    <location>
        <begin position="121"/>
        <end position="145"/>
    </location>
</feature>
<sequence>MQELLDEWRTELVTPILTFILLTATMWSVLIVMLIVLVFFSSRSLRKRPIFTLNVLAILAGIACGIVALNEYIHVLKYPTATPDSALVLADECLVAIIPVLVDAILILRLHYIFPPHRTHVIVRLAVLGIPIVVELGRLANVIFYMVKCHEYLQELTSDGSGSSAVGALTLMISTLPCVTIEWVLQLFNNLYVHFSEKEKRIFIGHLRPDSAPVYFCTEYRDKDISSKAHVRVLFWISVCNFVFPLFMAIVQLAVYLAEKNATDTKYLIAFYIQQVNMYFTIIGVVFATIWVAEDRWNTSRGHFGASLPYTTQL</sequence>
<feature type="transmembrane region" description="Helical" evidence="1">
    <location>
        <begin position="94"/>
        <end position="114"/>
    </location>
</feature>
<feature type="transmembrane region" description="Helical" evidence="1">
    <location>
        <begin position="12"/>
        <end position="39"/>
    </location>
</feature>
<keyword evidence="1" id="KW-0472">Membrane</keyword>
<proteinExistence type="predicted"/>
<organism evidence="2 3">
    <name type="scientific">Fistulina hepatica ATCC 64428</name>
    <dbReference type="NCBI Taxonomy" id="1128425"/>
    <lineage>
        <taxon>Eukaryota</taxon>
        <taxon>Fungi</taxon>
        <taxon>Dikarya</taxon>
        <taxon>Basidiomycota</taxon>
        <taxon>Agaricomycotina</taxon>
        <taxon>Agaricomycetes</taxon>
        <taxon>Agaricomycetidae</taxon>
        <taxon>Agaricales</taxon>
        <taxon>Fistulinaceae</taxon>
        <taxon>Fistulina</taxon>
    </lineage>
</organism>
<feature type="transmembrane region" description="Helical" evidence="1">
    <location>
        <begin position="233"/>
        <end position="257"/>
    </location>
</feature>
<name>A0A0D7AQX2_9AGAR</name>
<accession>A0A0D7AQX2</accession>
<dbReference type="Proteomes" id="UP000054144">
    <property type="component" value="Unassembled WGS sequence"/>
</dbReference>
<reference evidence="2 3" key="1">
    <citation type="journal article" date="2015" name="Fungal Genet. Biol.">
        <title>Evolution of novel wood decay mechanisms in Agaricales revealed by the genome sequences of Fistulina hepatica and Cylindrobasidium torrendii.</title>
        <authorList>
            <person name="Floudas D."/>
            <person name="Held B.W."/>
            <person name="Riley R."/>
            <person name="Nagy L.G."/>
            <person name="Koehler G."/>
            <person name="Ransdell A.S."/>
            <person name="Younus H."/>
            <person name="Chow J."/>
            <person name="Chiniquy J."/>
            <person name="Lipzen A."/>
            <person name="Tritt A."/>
            <person name="Sun H."/>
            <person name="Haridas S."/>
            <person name="LaButti K."/>
            <person name="Ohm R.A."/>
            <person name="Kues U."/>
            <person name="Blanchette R.A."/>
            <person name="Grigoriev I.V."/>
            <person name="Minto R.E."/>
            <person name="Hibbett D.S."/>
        </authorList>
    </citation>
    <scope>NUCLEOTIDE SEQUENCE [LARGE SCALE GENOMIC DNA]</scope>
    <source>
        <strain evidence="2 3">ATCC 64428</strain>
    </source>
</reference>
<keyword evidence="3" id="KW-1185">Reference proteome</keyword>
<evidence type="ECO:0000256" key="1">
    <source>
        <dbReference type="SAM" id="Phobius"/>
    </source>
</evidence>
<keyword evidence="1" id="KW-0812">Transmembrane</keyword>
<dbReference type="EMBL" id="KN881627">
    <property type="protein sequence ID" value="KIY53188.1"/>
    <property type="molecule type" value="Genomic_DNA"/>
</dbReference>
<gene>
    <name evidence="2" type="ORF">FISHEDRAFT_33745</name>
</gene>
<protein>
    <submittedName>
        <fullName evidence="2">Uncharacterized protein</fullName>
    </submittedName>
</protein>
<feature type="transmembrane region" description="Helical" evidence="1">
    <location>
        <begin position="269"/>
        <end position="293"/>
    </location>
</feature>
<dbReference type="AlphaFoldDB" id="A0A0D7AQX2"/>
<keyword evidence="1" id="KW-1133">Transmembrane helix</keyword>